<keyword evidence="2" id="KW-1185">Reference proteome</keyword>
<accession>A0ABN9GVC5</accession>
<name>A0ABN9GVC5_9NEOB</name>
<proteinExistence type="predicted"/>
<reference evidence="1" key="1">
    <citation type="submission" date="2023-05" db="EMBL/GenBank/DDBJ databases">
        <authorList>
            <person name="Stuckert A."/>
        </authorList>
    </citation>
    <scope>NUCLEOTIDE SEQUENCE</scope>
</reference>
<sequence length="72" mass="8609">MSLILMISGKNVPLYWWSLGRMSLYIGGHWEECPFILVIGHWEECPLYWWSLGRMSLCIGGHWEECPLHWWS</sequence>
<protein>
    <submittedName>
        <fullName evidence="1">Uncharacterized protein</fullName>
    </submittedName>
</protein>
<organism evidence="1 2">
    <name type="scientific">Staurois parvus</name>
    <dbReference type="NCBI Taxonomy" id="386267"/>
    <lineage>
        <taxon>Eukaryota</taxon>
        <taxon>Metazoa</taxon>
        <taxon>Chordata</taxon>
        <taxon>Craniata</taxon>
        <taxon>Vertebrata</taxon>
        <taxon>Euteleostomi</taxon>
        <taxon>Amphibia</taxon>
        <taxon>Batrachia</taxon>
        <taxon>Anura</taxon>
        <taxon>Neobatrachia</taxon>
        <taxon>Ranoidea</taxon>
        <taxon>Ranidae</taxon>
        <taxon>Staurois</taxon>
    </lineage>
</organism>
<evidence type="ECO:0000313" key="2">
    <source>
        <dbReference type="Proteomes" id="UP001162483"/>
    </source>
</evidence>
<dbReference type="EMBL" id="CATNWA010019469">
    <property type="protein sequence ID" value="CAI9613406.1"/>
    <property type="molecule type" value="Genomic_DNA"/>
</dbReference>
<comment type="caution">
    <text evidence="1">The sequence shown here is derived from an EMBL/GenBank/DDBJ whole genome shotgun (WGS) entry which is preliminary data.</text>
</comment>
<evidence type="ECO:0000313" key="1">
    <source>
        <dbReference type="EMBL" id="CAI9613406.1"/>
    </source>
</evidence>
<feature type="non-terminal residue" evidence="1">
    <location>
        <position position="72"/>
    </location>
</feature>
<dbReference type="Proteomes" id="UP001162483">
    <property type="component" value="Unassembled WGS sequence"/>
</dbReference>
<gene>
    <name evidence="1" type="ORF">SPARVUS_LOCUS14884565</name>
</gene>